<evidence type="ECO:0000259" key="8">
    <source>
        <dbReference type="Pfam" id="PF03807"/>
    </source>
</evidence>
<keyword evidence="3 4" id="KW-0560">Oxidoreductase</keyword>
<dbReference type="InterPro" id="IPR053790">
    <property type="entry name" value="P5CR-like_CS"/>
</dbReference>
<dbReference type="InterPro" id="IPR028939">
    <property type="entry name" value="P5C_Rdtase_cat_N"/>
</dbReference>
<proteinExistence type="inferred from homology"/>
<feature type="binding site" evidence="6">
    <location>
        <begin position="72"/>
        <end position="75"/>
    </location>
    <ligand>
        <name>NADP(+)</name>
        <dbReference type="ChEBI" id="CHEBI:58349"/>
    </ligand>
</feature>
<dbReference type="Gene3D" id="1.10.3730.10">
    <property type="entry name" value="ProC C-terminal domain-like"/>
    <property type="match status" value="1"/>
</dbReference>
<dbReference type="PIRSF" id="PIRSF000193">
    <property type="entry name" value="Pyrrol-5-carb_rd"/>
    <property type="match status" value="1"/>
</dbReference>
<dbReference type="GO" id="GO:0055129">
    <property type="term" value="P:L-proline biosynthetic process"/>
    <property type="evidence" value="ECO:0007669"/>
    <property type="project" value="UniProtKB-UniRule"/>
</dbReference>
<comment type="similarity">
    <text evidence="1 4 7">Belongs to the pyrroline-5-carboxylate reductase family.</text>
</comment>
<name>A0A849SSI6_UNCEI</name>
<evidence type="ECO:0000256" key="6">
    <source>
        <dbReference type="PIRSR" id="PIRSR000193-1"/>
    </source>
</evidence>
<comment type="caution">
    <text evidence="10">The sequence shown here is derived from an EMBL/GenBank/DDBJ whole genome shotgun (WGS) entry which is preliminary data.</text>
</comment>
<dbReference type="UniPathway" id="UPA00098">
    <property type="reaction ID" value="UER00361"/>
</dbReference>
<dbReference type="GO" id="GO:0004735">
    <property type="term" value="F:pyrroline-5-carboxylate reductase activity"/>
    <property type="evidence" value="ECO:0007669"/>
    <property type="project" value="UniProtKB-UniRule"/>
</dbReference>
<evidence type="ECO:0000256" key="2">
    <source>
        <dbReference type="ARBA" id="ARBA00022857"/>
    </source>
</evidence>
<comment type="catalytic activity">
    <reaction evidence="4 7">
        <text>L-proline + NADP(+) = (S)-1-pyrroline-5-carboxylate + NADPH + 2 H(+)</text>
        <dbReference type="Rhea" id="RHEA:14109"/>
        <dbReference type="ChEBI" id="CHEBI:15378"/>
        <dbReference type="ChEBI" id="CHEBI:17388"/>
        <dbReference type="ChEBI" id="CHEBI:57783"/>
        <dbReference type="ChEBI" id="CHEBI:58349"/>
        <dbReference type="ChEBI" id="CHEBI:60039"/>
        <dbReference type="EC" id="1.5.1.2"/>
    </reaction>
</comment>
<dbReference type="AlphaFoldDB" id="A0A849SSI6"/>
<protein>
    <recommendedName>
        <fullName evidence="4 5">Pyrroline-5-carboxylate reductase</fullName>
        <shortName evidence="4">P5C reductase</shortName>
        <shortName evidence="4">P5CR</shortName>
        <ecNumber evidence="4 5">1.5.1.2</ecNumber>
    </recommendedName>
    <alternativeName>
        <fullName evidence="4">PCA reductase</fullName>
    </alternativeName>
</protein>
<evidence type="ECO:0000256" key="7">
    <source>
        <dbReference type="RuleBase" id="RU003903"/>
    </source>
</evidence>
<feature type="domain" description="Pyrroline-5-carboxylate reductase catalytic N-terminal" evidence="8">
    <location>
        <begin position="6"/>
        <end position="100"/>
    </location>
</feature>
<dbReference type="Proteomes" id="UP000580839">
    <property type="component" value="Unassembled WGS sequence"/>
</dbReference>
<dbReference type="HAMAP" id="MF_01925">
    <property type="entry name" value="P5C_reductase"/>
    <property type="match status" value="1"/>
</dbReference>
<keyword evidence="4" id="KW-0963">Cytoplasm</keyword>
<keyword evidence="4 7" id="KW-0028">Amino-acid biosynthesis</keyword>
<dbReference type="InterPro" id="IPR000304">
    <property type="entry name" value="Pyrroline-COOH_reductase"/>
</dbReference>
<sequence length="271" mass="28111">MLQVSRLALIGAGKLGEALARGLIDAQAIEASRIVVTAGSAERCEQLVTQLGVTAAKTNRDAVRGADVVLLAVKPQQVGPVLDDLGESIDKDALLISVAASVSTSFIEKRLARAVPVVRAMPNTAALIKRAITGVSRGAHATPAHLEIARAIFSAVGRVVMVDEKHLDAITGLSASGLAFIYVVIESMAEGGVKMGLPRHLATELAAQTVLGAGAMVIETGAHPAMLKDNVTTPAGTTIDGLLQLEEGGLRVTLIKSVVQATQRARELLEK</sequence>
<dbReference type="PROSITE" id="PS00521">
    <property type="entry name" value="P5CR"/>
    <property type="match status" value="1"/>
</dbReference>
<comment type="subcellular location">
    <subcellularLocation>
        <location evidence="4">Cytoplasm</location>
    </subcellularLocation>
</comment>
<feature type="domain" description="Pyrroline-5-carboxylate reductase dimerisation" evidence="9">
    <location>
        <begin position="164"/>
        <end position="268"/>
    </location>
</feature>
<dbReference type="PANTHER" id="PTHR11645:SF0">
    <property type="entry name" value="PYRROLINE-5-CARBOXYLATE REDUCTASE 3"/>
    <property type="match status" value="1"/>
</dbReference>
<gene>
    <name evidence="4 10" type="primary">proC</name>
    <name evidence="10" type="ORF">HOP12_09245</name>
</gene>
<dbReference type="Gene3D" id="3.40.50.720">
    <property type="entry name" value="NAD(P)-binding Rossmann-like Domain"/>
    <property type="match status" value="1"/>
</dbReference>
<evidence type="ECO:0000256" key="5">
    <source>
        <dbReference type="NCBIfam" id="TIGR00112"/>
    </source>
</evidence>
<dbReference type="FunFam" id="1.10.3730.10:FF:000001">
    <property type="entry name" value="Pyrroline-5-carboxylate reductase"/>
    <property type="match status" value="1"/>
</dbReference>
<evidence type="ECO:0000259" key="9">
    <source>
        <dbReference type="Pfam" id="PF14748"/>
    </source>
</evidence>
<evidence type="ECO:0000256" key="3">
    <source>
        <dbReference type="ARBA" id="ARBA00023002"/>
    </source>
</evidence>
<comment type="function">
    <text evidence="4">Catalyzes the reduction of 1-pyrroline-5-carboxylate (PCA) to L-proline.</text>
</comment>
<dbReference type="InterPro" id="IPR036291">
    <property type="entry name" value="NAD(P)-bd_dom_sf"/>
</dbReference>
<feature type="binding site" evidence="6">
    <location>
        <begin position="10"/>
        <end position="15"/>
    </location>
    <ligand>
        <name>NADP(+)</name>
        <dbReference type="ChEBI" id="CHEBI:58349"/>
    </ligand>
</feature>
<dbReference type="EC" id="1.5.1.2" evidence="4 5"/>
<accession>A0A849SSI6</accession>
<dbReference type="InterPro" id="IPR029036">
    <property type="entry name" value="P5CR_dimer"/>
</dbReference>
<evidence type="ECO:0000256" key="4">
    <source>
        <dbReference type="HAMAP-Rule" id="MF_01925"/>
    </source>
</evidence>
<feature type="binding site" evidence="6">
    <location>
        <position position="59"/>
    </location>
    <ligand>
        <name>NADPH</name>
        <dbReference type="ChEBI" id="CHEBI:57783"/>
    </ligand>
</feature>
<dbReference type="PANTHER" id="PTHR11645">
    <property type="entry name" value="PYRROLINE-5-CARBOXYLATE REDUCTASE"/>
    <property type="match status" value="1"/>
</dbReference>
<organism evidence="10 11">
    <name type="scientific">Eiseniibacteriota bacterium</name>
    <dbReference type="NCBI Taxonomy" id="2212470"/>
    <lineage>
        <taxon>Bacteria</taxon>
        <taxon>Candidatus Eiseniibacteriota</taxon>
    </lineage>
</organism>
<keyword evidence="2 4" id="KW-0521">NADP</keyword>
<comment type="catalytic activity">
    <reaction evidence="4">
        <text>L-proline + NAD(+) = (S)-1-pyrroline-5-carboxylate + NADH + 2 H(+)</text>
        <dbReference type="Rhea" id="RHEA:14105"/>
        <dbReference type="ChEBI" id="CHEBI:15378"/>
        <dbReference type="ChEBI" id="CHEBI:17388"/>
        <dbReference type="ChEBI" id="CHEBI:57540"/>
        <dbReference type="ChEBI" id="CHEBI:57945"/>
        <dbReference type="ChEBI" id="CHEBI:60039"/>
        <dbReference type="EC" id="1.5.1.2"/>
    </reaction>
</comment>
<comment type="pathway">
    <text evidence="4 7">Amino-acid biosynthesis; L-proline biosynthesis; L-proline from L-glutamate 5-semialdehyde: step 1/1.</text>
</comment>
<dbReference type="Pfam" id="PF14748">
    <property type="entry name" value="P5CR_dimer"/>
    <property type="match status" value="1"/>
</dbReference>
<dbReference type="Pfam" id="PF03807">
    <property type="entry name" value="F420_oxidored"/>
    <property type="match status" value="1"/>
</dbReference>
<dbReference type="InterPro" id="IPR008927">
    <property type="entry name" value="6-PGluconate_DH-like_C_sf"/>
</dbReference>
<dbReference type="GO" id="GO:0005737">
    <property type="term" value="C:cytoplasm"/>
    <property type="evidence" value="ECO:0007669"/>
    <property type="project" value="UniProtKB-SubCell"/>
</dbReference>
<evidence type="ECO:0000313" key="11">
    <source>
        <dbReference type="Proteomes" id="UP000580839"/>
    </source>
</evidence>
<dbReference type="EMBL" id="JABFRW010000111">
    <property type="protein sequence ID" value="NOT34340.1"/>
    <property type="molecule type" value="Genomic_DNA"/>
</dbReference>
<dbReference type="SUPFAM" id="SSF51735">
    <property type="entry name" value="NAD(P)-binding Rossmann-fold domains"/>
    <property type="match status" value="1"/>
</dbReference>
<dbReference type="SUPFAM" id="SSF48179">
    <property type="entry name" value="6-phosphogluconate dehydrogenase C-terminal domain-like"/>
    <property type="match status" value="1"/>
</dbReference>
<evidence type="ECO:0000313" key="10">
    <source>
        <dbReference type="EMBL" id="NOT34340.1"/>
    </source>
</evidence>
<keyword evidence="4 7" id="KW-0641">Proline biosynthesis</keyword>
<reference evidence="10 11" key="1">
    <citation type="submission" date="2020-04" db="EMBL/GenBank/DDBJ databases">
        <title>Metagenomic profiling of ammonia- and methane-oxidizing microorganisms in a Dutch drinking water treatment plant.</title>
        <authorList>
            <person name="Poghosyan L."/>
            <person name="Leucker S."/>
        </authorList>
    </citation>
    <scope>NUCLEOTIDE SEQUENCE [LARGE SCALE GENOMIC DNA]</scope>
    <source>
        <strain evidence="10">S-RSF-IL-03</strain>
    </source>
</reference>
<evidence type="ECO:0000256" key="1">
    <source>
        <dbReference type="ARBA" id="ARBA00005525"/>
    </source>
</evidence>
<dbReference type="NCBIfam" id="TIGR00112">
    <property type="entry name" value="proC"/>
    <property type="match status" value="1"/>
</dbReference>